<dbReference type="Gene3D" id="3.90.190.10">
    <property type="entry name" value="Protein tyrosine phosphatase superfamily"/>
    <property type="match status" value="1"/>
</dbReference>
<dbReference type="Proteomes" id="UP000013270">
    <property type="component" value="Unassembled WGS sequence"/>
</dbReference>
<evidence type="ECO:0000313" key="2">
    <source>
        <dbReference type="EMBL" id="ENV21912.1"/>
    </source>
</evidence>
<feature type="domain" description="DSP-PTPase phosphatase fused to NAD+ Kinase" evidence="1">
    <location>
        <begin position="36"/>
        <end position="141"/>
    </location>
</feature>
<evidence type="ECO:0000259" key="1">
    <source>
        <dbReference type="Pfam" id="PF22741"/>
    </source>
</evidence>
<protein>
    <recommendedName>
        <fullName evidence="1">DSP-PTPase phosphatase fused to NAD+ Kinase domain-containing protein</fullName>
    </recommendedName>
</protein>
<dbReference type="AlphaFoldDB" id="N8XBS5"/>
<dbReference type="Pfam" id="PF22741">
    <property type="entry name" value="PTP-NADK"/>
    <property type="match status" value="1"/>
</dbReference>
<accession>N8XBS5</accession>
<sequence length="190" mass="22217">MAFLFMMLLKFFCKNAMNELEQELCQIANFQFVHEHLLTSGQPTAEQLKQIKEYGVDTIINLAFTDASVHLEHEDKICAELGLNYIQIPIHWDRPADDQCLFALDLIAHLVQEKMVWVHCAKNMRVSSLMYLYRQYFMDMDMPTAQELLHQVWEPNETWTGLMHAVSLQLQGRKATEDLQHSLMHADQFS</sequence>
<dbReference type="PATRIC" id="fig|1217651.3.peg.1975"/>
<dbReference type="InterPro" id="IPR029021">
    <property type="entry name" value="Prot-tyrosine_phosphatase-like"/>
</dbReference>
<gene>
    <name evidence="2" type="ORF">F963_02007</name>
</gene>
<dbReference type="SUPFAM" id="SSF52799">
    <property type="entry name" value="(Phosphotyrosine protein) phosphatases II"/>
    <property type="match status" value="1"/>
</dbReference>
<comment type="caution">
    <text evidence="2">The sequence shown here is derived from an EMBL/GenBank/DDBJ whole genome shotgun (WGS) entry which is preliminary data.</text>
</comment>
<evidence type="ECO:0000313" key="3">
    <source>
        <dbReference type="Proteomes" id="UP000013270"/>
    </source>
</evidence>
<reference evidence="2 3" key="1">
    <citation type="submission" date="2013-02" db="EMBL/GenBank/DDBJ databases">
        <title>The Genome Sequence of Acinetobacter bereziniae NIPH 3.</title>
        <authorList>
            <consortium name="The Broad Institute Genome Sequencing Platform"/>
            <consortium name="The Broad Institute Genome Sequencing Center for Infectious Disease"/>
            <person name="Cerqueira G."/>
            <person name="Feldgarden M."/>
            <person name="Courvalin P."/>
            <person name="Perichon B."/>
            <person name="Grillot-Courvalin C."/>
            <person name="Clermont D."/>
            <person name="Rocha E."/>
            <person name="Yoon E.-J."/>
            <person name="Nemec A."/>
            <person name="Walker B."/>
            <person name="Young S.K."/>
            <person name="Zeng Q."/>
            <person name="Gargeya S."/>
            <person name="Fitzgerald M."/>
            <person name="Haas B."/>
            <person name="Abouelleil A."/>
            <person name="Alvarado L."/>
            <person name="Arachchi H.M."/>
            <person name="Berlin A.M."/>
            <person name="Chapman S.B."/>
            <person name="Dewar J."/>
            <person name="Goldberg J."/>
            <person name="Griggs A."/>
            <person name="Gujja S."/>
            <person name="Hansen M."/>
            <person name="Howarth C."/>
            <person name="Imamovic A."/>
            <person name="Larimer J."/>
            <person name="McCowan C."/>
            <person name="Murphy C."/>
            <person name="Neiman D."/>
            <person name="Pearson M."/>
            <person name="Priest M."/>
            <person name="Roberts A."/>
            <person name="Saif S."/>
            <person name="Shea T."/>
            <person name="Sisk P."/>
            <person name="Sykes S."/>
            <person name="Wortman J."/>
            <person name="Nusbaum C."/>
            <person name="Birren B."/>
        </authorList>
    </citation>
    <scope>NUCLEOTIDE SEQUENCE [LARGE SCALE GENOMIC DNA]</scope>
    <source>
        <strain evidence="2 3">NIPH 3</strain>
    </source>
</reference>
<dbReference type="CDD" id="cd14503">
    <property type="entry name" value="PTP-bact"/>
    <property type="match status" value="1"/>
</dbReference>
<dbReference type="EMBL" id="APPK01000035">
    <property type="protein sequence ID" value="ENV21912.1"/>
    <property type="molecule type" value="Genomic_DNA"/>
</dbReference>
<dbReference type="InterPro" id="IPR055214">
    <property type="entry name" value="PTP-NADK"/>
</dbReference>
<proteinExistence type="predicted"/>
<dbReference type="HOGENOM" id="CLU_105726_0_0_6"/>
<name>N8XBS5_ACIBZ</name>
<organism evidence="2 3">
    <name type="scientific">Acinetobacter bereziniae NIPH 3</name>
    <dbReference type="NCBI Taxonomy" id="1217651"/>
    <lineage>
        <taxon>Bacteria</taxon>
        <taxon>Pseudomonadati</taxon>
        <taxon>Pseudomonadota</taxon>
        <taxon>Gammaproteobacteria</taxon>
        <taxon>Moraxellales</taxon>
        <taxon>Moraxellaceae</taxon>
        <taxon>Acinetobacter</taxon>
    </lineage>
</organism>